<feature type="region of interest" description="Disordered" evidence="1">
    <location>
        <begin position="122"/>
        <end position="144"/>
    </location>
</feature>
<name>A0AAV5T3L2_9BILA</name>
<dbReference type="AlphaFoldDB" id="A0AAV5T3L2"/>
<sequence length="144" mass="15815">QPPSGAKWCPLCAVAVNDNKEEWIKHTTSDRGCYNNPRNSKIPDNAKTSLVPDQLFLTTRPKSTVPGAIPIFLAAPGAGPVGDPVSQTYKVPDAVYHGPQHDMRGRRLIDADQLLSALKVANQKKKAQKKKKEDSERAETTRTE</sequence>
<dbReference type="Proteomes" id="UP001432027">
    <property type="component" value="Unassembled WGS sequence"/>
</dbReference>
<comment type="caution">
    <text evidence="2">The sequence shown here is derived from an EMBL/GenBank/DDBJ whole genome shotgun (WGS) entry which is preliminary data.</text>
</comment>
<dbReference type="EMBL" id="BTSX01000003">
    <property type="protein sequence ID" value="GMS90176.1"/>
    <property type="molecule type" value="Genomic_DNA"/>
</dbReference>
<evidence type="ECO:0000313" key="2">
    <source>
        <dbReference type="EMBL" id="GMS90176.1"/>
    </source>
</evidence>
<feature type="non-terminal residue" evidence="2">
    <location>
        <position position="1"/>
    </location>
</feature>
<gene>
    <name evidence="2" type="ORF">PENTCL1PPCAC_12351</name>
</gene>
<feature type="compositionally biased region" description="Basic and acidic residues" evidence="1">
    <location>
        <begin position="131"/>
        <end position="144"/>
    </location>
</feature>
<proteinExistence type="predicted"/>
<organism evidence="2 3">
    <name type="scientific">Pristionchus entomophagus</name>
    <dbReference type="NCBI Taxonomy" id="358040"/>
    <lineage>
        <taxon>Eukaryota</taxon>
        <taxon>Metazoa</taxon>
        <taxon>Ecdysozoa</taxon>
        <taxon>Nematoda</taxon>
        <taxon>Chromadorea</taxon>
        <taxon>Rhabditida</taxon>
        <taxon>Rhabditina</taxon>
        <taxon>Diplogasteromorpha</taxon>
        <taxon>Diplogasteroidea</taxon>
        <taxon>Neodiplogasteridae</taxon>
        <taxon>Pristionchus</taxon>
    </lineage>
</organism>
<keyword evidence="3" id="KW-1185">Reference proteome</keyword>
<evidence type="ECO:0000256" key="1">
    <source>
        <dbReference type="SAM" id="MobiDB-lite"/>
    </source>
</evidence>
<accession>A0AAV5T3L2</accession>
<evidence type="ECO:0000313" key="3">
    <source>
        <dbReference type="Proteomes" id="UP001432027"/>
    </source>
</evidence>
<protein>
    <submittedName>
        <fullName evidence="2">Uncharacterized protein</fullName>
    </submittedName>
</protein>
<reference evidence="2" key="1">
    <citation type="submission" date="2023-10" db="EMBL/GenBank/DDBJ databases">
        <title>Genome assembly of Pristionchus species.</title>
        <authorList>
            <person name="Yoshida K."/>
            <person name="Sommer R.J."/>
        </authorList>
    </citation>
    <scope>NUCLEOTIDE SEQUENCE</scope>
    <source>
        <strain evidence="2">RS0144</strain>
    </source>
</reference>